<evidence type="ECO:0000313" key="9">
    <source>
        <dbReference type="Proteomes" id="UP000199347"/>
    </source>
</evidence>
<evidence type="ECO:0000259" key="7">
    <source>
        <dbReference type="SMART" id="SM00829"/>
    </source>
</evidence>
<dbReference type="GO" id="GO:0004022">
    <property type="term" value="F:alcohol dehydrogenase (NAD+) activity"/>
    <property type="evidence" value="ECO:0007669"/>
    <property type="project" value="UniProtKB-EC"/>
</dbReference>
<evidence type="ECO:0000256" key="6">
    <source>
        <dbReference type="ARBA" id="ARBA00023002"/>
    </source>
</evidence>
<evidence type="ECO:0000313" key="8">
    <source>
        <dbReference type="EMBL" id="SCZ28477.1"/>
    </source>
</evidence>
<comment type="similarity">
    <text evidence="2">Belongs to the zinc-containing alcohol dehydrogenase family.</text>
</comment>
<dbReference type="AlphaFoldDB" id="A0A1G5MT80"/>
<keyword evidence="5" id="KW-0862">Zinc</keyword>
<dbReference type="Proteomes" id="UP000199347">
    <property type="component" value="Unassembled WGS sequence"/>
</dbReference>
<dbReference type="NCBIfam" id="TIGR02822">
    <property type="entry name" value="adh_fam_2"/>
    <property type="match status" value="1"/>
</dbReference>
<evidence type="ECO:0000256" key="2">
    <source>
        <dbReference type="ARBA" id="ARBA00008072"/>
    </source>
</evidence>
<dbReference type="InterPro" id="IPR036291">
    <property type="entry name" value="NAD(P)-bd_dom_sf"/>
</dbReference>
<dbReference type="PANTHER" id="PTHR42940">
    <property type="entry name" value="ALCOHOL DEHYDROGENASE 1-RELATED"/>
    <property type="match status" value="1"/>
</dbReference>
<dbReference type="InterPro" id="IPR013154">
    <property type="entry name" value="ADH-like_N"/>
</dbReference>
<dbReference type="GO" id="GO:0005737">
    <property type="term" value="C:cytoplasm"/>
    <property type="evidence" value="ECO:0007669"/>
    <property type="project" value="TreeGrafter"/>
</dbReference>
<comment type="cofactor">
    <cofactor evidence="1">
        <name>Zn(2+)</name>
        <dbReference type="ChEBI" id="CHEBI:29105"/>
    </cofactor>
</comment>
<dbReference type="InterPro" id="IPR002328">
    <property type="entry name" value="ADH_Zn_CS"/>
</dbReference>
<dbReference type="EC" id="1.1.1.1" evidence="3"/>
<dbReference type="PANTHER" id="PTHR42940:SF8">
    <property type="entry name" value="VACUOLAR PROTEIN SORTING-ASSOCIATED PROTEIN 11"/>
    <property type="match status" value="1"/>
</dbReference>
<dbReference type="InterPro" id="IPR014187">
    <property type="entry name" value="ADH_Zn_typ-2"/>
</dbReference>
<proteinExistence type="inferred from homology"/>
<evidence type="ECO:0000256" key="1">
    <source>
        <dbReference type="ARBA" id="ARBA00001947"/>
    </source>
</evidence>
<dbReference type="STRING" id="1120955.SAMN03080610_00982"/>
<dbReference type="EMBL" id="FMVW01000002">
    <property type="protein sequence ID" value="SCZ28477.1"/>
    <property type="molecule type" value="Genomic_DNA"/>
</dbReference>
<keyword evidence="6" id="KW-0560">Oxidoreductase</keyword>
<dbReference type="SUPFAM" id="SSF50129">
    <property type="entry name" value="GroES-like"/>
    <property type="match status" value="1"/>
</dbReference>
<sequence>MTATMRAMVLERPGAPLLLRELARPRPGPGEVLIAISACGVCRTDLHVVDGELQNPKLPLIPGHEIVGRVAACGGSVSGFKEGDRVGVPWLGHTCGTCVYCRSRQENLCDRPGFTGYTIDGGYAEFCVADAHFVFPLGERGADAEMAPLLCAGLIGHRCLRMAGEAERLGLYGFGAAAHIVAQVARHQGRSVYAFTRRGDLKAQAFARELGAVWAGESSDRPPDELDAAIIFAPVGALVPAALKAVKKGGVVVCGGIHMSDIPGFPYELLWGERVVRSVANLTRADGEEFLALAPKVPVQTTTVSYPLDRANEALADLRSGALTGAAVLIP</sequence>
<reference evidence="8 9" key="1">
    <citation type="submission" date="2016-10" db="EMBL/GenBank/DDBJ databases">
        <authorList>
            <person name="de Groot N.N."/>
        </authorList>
    </citation>
    <scope>NUCLEOTIDE SEQUENCE [LARGE SCALE GENOMIC DNA]</scope>
    <source>
        <strain evidence="8 9">DSM 2698</strain>
    </source>
</reference>
<dbReference type="InterPro" id="IPR011032">
    <property type="entry name" value="GroES-like_sf"/>
</dbReference>
<feature type="domain" description="Enoyl reductase (ER)" evidence="7">
    <location>
        <begin position="14"/>
        <end position="329"/>
    </location>
</feature>
<dbReference type="Gene3D" id="3.90.180.10">
    <property type="entry name" value="Medium-chain alcohol dehydrogenases, catalytic domain"/>
    <property type="match status" value="1"/>
</dbReference>
<dbReference type="GO" id="GO:0008270">
    <property type="term" value="F:zinc ion binding"/>
    <property type="evidence" value="ECO:0007669"/>
    <property type="project" value="InterPro"/>
</dbReference>
<gene>
    <name evidence="8" type="ORF">SAMN03080610_00982</name>
</gene>
<keyword evidence="9" id="KW-1185">Reference proteome</keyword>
<protein>
    <recommendedName>
        <fullName evidence="3">alcohol dehydrogenase</fullName>
        <ecNumber evidence="3">1.1.1.1</ecNumber>
    </recommendedName>
</protein>
<keyword evidence="4" id="KW-0479">Metal-binding</keyword>
<dbReference type="Pfam" id="PF08240">
    <property type="entry name" value="ADH_N"/>
    <property type="match status" value="1"/>
</dbReference>
<dbReference type="CDD" id="cd08298">
    <property type="entry name" value="CAD2"/>
    <property type="match status" value="1"/>
</dbReference>
<dbReference type="InterPro" id="IPR020843">
    <property type="entry name" value="ER"/>
</dbReference>
<evidence type="ECO:0000256" key="5">
    <source>
        <dbReference type="ARBA" id="ARBA00022833"/>
    </source>
</evidence>
<dbReference type="SUPFAM" id="SSF51735">
    <property type="entry name" value="NAD(P)-binding Rossmann-fold domains"/>
    <property type="match status" value="1"/>
</dbReference>
<evidence type="ECO:0000256" key="4">
    <source>
        <dbReference type="ARBA" id="ARBA00022723"/>
    </source>
</evidence>
<dbReference type="SMART" id="SM00829">
    <property type="entry name" value="PKS_ER"/>
    <property type="match status" value="1"/>
</dbReference>
<dbReference type="Gene3D" id="3.40.50.720">
    <property type="entry name" value="NAD(P)-binding Rossmann-like Domain"/>
    <property type="match status" value="1"/>
</dbReference>
<organism evidence="8 9">
    <name type="scientific">Afifella marina DSM 2698</name>
    <dbReference type="NCBI Taxonomy" id="1120955"/>
    <lineage>
        <taxon>Bacteria</taxon>
        <taxon>Pseudomonadati</taxon>
        <taxon>Pseudomonadota</taxon>
        <taxon>Alphaproteobacteria</taxon>
        <taxon>Hyphomicrobiales</taxon>
        <taxon>Afifellaceae</taxon>
        <taxon>Afifella</taxon>
    </lineage>
</organism>
<evidence type="ECO:0000256" key="3">
    <source>
        <dbReference type="ARBA" id="ARBA00013190"/>
    </source>
</evidence>
<accession>A0A1G5MT80</accession>
<name>A0A1G5MT80_AFIMA</name>
<dbReference type="PROSITE" id="PS00059">
    <property type="entry name" value="ADH_ZINC"/>
    <property type="match status" value="1"/>
</dbReference>